<dbReference type="PRINTS" id="PR00081">
    <property type="entry name" value="GDHRDH"/>
</dbReference>
<dbReference type="Proteomes" id="UP000663879">
    <property type="component" value="Unassembled WGS sequence"/>
</dbReference>
<protein>
    <submittedName>
        <fullName evidence="4">Uncharacterized protein</fullName>
    </submittedName>
</protein>
<dbReference type="PANTHER" id="PTHR43157:SF31">
    <property type="entry name" value="PHOSPHATIDYLINOSITOL-GLYCAN BIOSYNTHESIS CLASS F PROTEIN"/>
    <property type="match status" value="1"/>
</dbReference>
<dbReference type="Pfam" id="PF00106">
    <property type="entry name" value="adh_short"/>
    <property type="match status" value="1"/>
</dbReference>
<proteinExistence type="inferred from homology"/>
<dbReference type="InterPro" id="IPR002347">
    <property type="entry name" value="SDR_fam"/>
</dbReference>
<sequence>MLDIVLYAIFLSILCYLANRYYFSGAKYKSNKKLNGKVIIVTGADSGIGFETALDFANRGARVILACRETVKAEKAVEDIRRKTGNDKVEYEFIDLADLTTVRSFCDKIKTQIDRLDILVNNAGVMACPPKWRTKQGYEMQFGINYLGHFLLTNLLLDLIKKTPQSRIVSLSSCIHYLGKMYWDSFYGGVNIMKAYCQSKLAIILFTKELTKRLEGSGVTCVCLNPGAVRTGIIRYTGKSMCFLFPIVVKIFYVLYLIVTKSAYEGSLTTIYCAIDDEVPKYNGYYFSDCAKKKPSKAALNEHDAKRLWDISVKMVDL</sequence>
<dbReference type="SUPFAM" id="SSF51735">
    <property type="entry name" value="NAD(P)-binding Rossmann-fold domains"/>
    <property type="match status" value="1"/>
</dbReference>
<keyword evidence="1" id="KW-0560">Oxidoreductase</keyword>
<organism evidence="4 5">
    <name type="scientific">Brachionus calyciflorus</name>
    <dbReference type="NCBI Taxonomy" id="104777"/>
    <lineage>
        <taxon>Eukaryota</taxon>
        <taxon>Metazoa</taxon>
        <taxon>Spiralia</taxon>
        <taxon>Gnathifera</taxon>
        <taxon>Rotifera</taxon>
        <taxon>Eurotatoria</taxon>
        <taxon>Monogononta</taxon>
        <taxon>Pseudotrocha</taxon>
        <taxon>Ploima</taxon>
        <taxon>Brachionidae</taxon>
        <taxon>Brachionus</taxon>
    </lineage>
</organism>
<dbReference type="GO" id="GO:0016491">
    <property type="term" value="F:oxidoreductase activity"/>
    <property type="evidence" value="ECO:0007669"/>
    <property type="project" value="UniProtKB-KW"/>
</dbReference>
<dbReference type="OrthoDB" id="191139at2759"/>
<reference evidence="4" key="1">
    <citation type="submission" date="2021-02" db="EMBL/GenBank/DDBJ databases">
        <authorList>
            <person name="Nowell W R."/>
        </authorList>
    </citation>
    <scope>NUCLEOTIDE SEQUENCE</scope>
    <source>
        <strain evidence="4">Ploen Becks lab</strain>
    </source>
</reference>
<dbReference type="InterPro" id="IPR036291">
    <property type="entry name" value="NAD(P)-bd_dom_sf"/>
</dbReference>
<evidence type="ECO:0000256" key="3">
    <source>
        <dbReference type="SAM" id="Phobius"/>
    </source>
</evidence>
<accession>A0A813MJ47</accession>
<dbReference type="PANTHER" id="PTHR43157">
    <property type="entry name" value="PHOSPHATIDYLINOSITOL-GLYCAN BIOSYNTHESIS CLASS F PROTEIN-RELATED"/>
    <property type="match status" value="1"/>
</dbReference>
<keyword evidence="5" id="KW-1185">Reference proteome</keyword>
<comment type="caution">
    <text evidence="4">The sequence shown here is derived from an EMBL/GenBank/DDBJ whole genome shotgun (WGS) entry which is preliminary data.</text>
</comment>
<name>A0A813MJ47_9BILA</name>
<evidence type="ECO:0000313" key="5">
    <source>
        <dbReference type="Proteomes" id="UP000663879"/>
    </source>
</evidence>
<comment type="similarity">
    <text evidence="2">Belongs to the short-chain dehydrogenases/reductases (SDR) family.</text>
</comment>
<keyword evidence="3" id="KW-0472">Membrane</keyword>
<feature type="transmembrane region" description="Helical" evidence="3">
    <location>
        <begin position="240"/>
        <end position="259"/>
    </location>
</feature>
<evidence type="ECO:0000313" key="4">
    <source>
        <dbReference type="EMBL" id="CAF0723031.1"/>
    </source>
</evidence>
<dbReference type="CDD" id="cd05327">
    <property type="entry name" value="retinol-DH_like_SDR_c_like"/>
    <property type="match status" value="1"/>
</dbReference>
<dbReference type="EMBL" id="CAJNOC010000176">
    <property type="protein sequence ID" value="CAF0723031.1"/>
    <property type="molecule type" value="Genomic_DNA"/>
</dbReference>
<gene>
    <name evidence="4" type="ORF">OXX778_LOCUS2302</name>
</gene>
<dbReference type="Gene3D" id="3.40.50.720">
    <property type="entry name" value="NAD(P)-binding Rossmann-like Domain"/>
    <property type="match status" value="1"/>
</dbReference>
<dbReference type="PRINTS" id="PR00080">
    <property type="entry name" value="SDRFAMILY"/>
</dbReference>
<dbReference type="AlphaFoldDB" id="A0A813MJ47"/>
<evidence type="ECO:0000256" key="2">
    <source>
        <dbReference type="RuleBase" id="RU000363"/>
    </source>
</evidence>
<keyword evidence="3" id="KW-0812">Transmembrane</keyword>
<keyword evidence="3" id="KW-1133">Transmembrane helix</keyword>
<evidence type="ECO:0000256" key="1">
    <source>
        <dbReference type="ARBA" id="ARBA00023002"/>
    </source>
</evidence>
<feature type="transmembrane region" description="Helical" evidence="3">
    <location>
        <begin position="6"/>
        <end position="23"/>
    </location>
</feature>